<evidence type="ECO:0000256" key="1">
    <source>
        <dbReference type="SAM" id="MobiDB-lite"/>
    </source>
</evidence>
<dbReference type="Proteomes" id="UP000757435">
    <property type="component" value="Unassembled WGS sequence"/>
</dbReference>
<feature type="region of interest" description="Disordered" evidence="1">
    <location>
        <begin position="371"/>
        <end position="435"/>
    </location>
</feature>
<proteinExistence type="predicted"/>
<comment type="caution">
    <text evidence="3">The sequence shown here is derived from an EMBL/GenBank/DDBJ whole genome shotgun (WGS) entry which is preliminary data.</text>
</comment>
<evidence type="ECO:0008006" key="5">
    <source>
        <dbReference type="Google" id="ProtNLM"/>
    </source>
</evidence>
<sequence>MPNLFRKFGLRSDRPYLANLDLNHPYLTKLTLWLGIPAMLLLPSGLGVWAVAQLFGLPELPKCLTVSWTDDNPATRLYCAEISADRYTPQDLQEAIQLVSSISHDHPLRPESDRMIQKWSANLLQLGEAAYQDGKLEEALSIAEKIPDNVRTRTLAIDRMQKWQDTWKQAEELYEEAQTKLQDRNWFGVMVSARRLLTLDNRYWATTQHQELMRQLQVAKEGSEKQILARQKSKPLSSPAQNFLARINQEQTAEAKAHLGKARSLASQGDSAALQSAIGEAQQVIFGSDGYEEAQQLISRWRQQVEVIEDRPHLDRAMALASKDNEADLQAAIAEANQISWGRALYDEANSQVERWRDRVFELETAARNQQLNEMSRSSELTGGGSASSYQPASLPAQPSPAEIEGDRSAVEPIQNEPINQFPVDLPSASPIAQP</sequence>
<keyword evidence="2" id="KW-0472">Membrane</keyword>
<dbReference type="AlphaFoldDB" id="A0A951QFE0"/>
<feature type="compositionally biased region" description="Polar residues" evidence="1">
    <location>
        <begin position="371"/>
        <end position="381"/>
    </location>
</feature>
<gene>
    <name evidence="3" type="ORF">KME15_23645</name>
</gene>
<dbReference type="EMBL" id="JAHHHD010000042">
    <property type="protein sequence ID" value="MBW4661675.1"/>
    <property type="molecule type" value="Genomic_DNA"/>
</dbReference>
<protein>
    <recommendedName>
        <fullName evidence="5">Chromosome segregation ATPase</fullName>
    </recommendedName>
</protein>
<reference evidence="3" key="2">
    <citation type="journal article" date="2022" name="Microbiol. Resour. Announc.">
        <title>Metagenome Sequencing to Explore Phylogenomics of Terrestrial Cyanobacteria.</title>
        <authorList>
            <person name="Ward R.D."/>
            <person name="Stajich J.E."/>
            <person name="Johansen J.R."/>
            <person name="Huntemann M."/>
            <person name="Clum A."/>
            <person name="Foster B."/>
            <person name="Foster B."/>
            <person name="Roux S."/>
            <person name="Palaniappan K."/>
            <person name="Varghese N."/>
            <person name="Mukherjee S."/>
            <person name="Reddy T.B.K."/>
            <person name="Daum C."/>
            <person name="Copeland A."/>
            <person name="Chen I.A."/>
            <person name="Ivanova N.N."/>
            <person name="Kyrpides N.C."/>
            <person name="Shapiro N."/>
            <person name="Eloe-Fadrosh E.A."/>
            <person name="Pietrasiak N."/>
        </authorList>
    </citation>
    <scope>NUCLEOTIDE SEQUENCE</scope>
    <source>
        <strain evidence="3">UHER 2000/2452</strain>
    </source>
</reference>
<keyword evidence="2" id="KW-1133">Transmembrane helix</keyword>
<organism evidence="3 4">
    <name type="scientific">Drouetiella hepatica Uher 2000/2452</name>
    <dbReference type="NCBI Taxonomy" id="904376"/>
    <lineage>
        <taxon>Bacteria</taxon>
        <taxon>Bacillati</taxon>
        <taxon>Cyanobacteriota</taxon>
        <taxon>Cyanophyceae</taxon>
        <taxon>Oculatellales</taxon>
        <taxon>Oculatellaceae</taxon>
        <taxon>Drouetiella</taxon>
    </lineage>
</organism>
<feature type="compositionally biased region" description="Low complexity" evidence="1">
    <location>
        <begin position="387"/>
        <end position="402"/>
    </location>
</feature>
<name>A0A951QFE0_9CYAN</name>
<feature type="transmembrane region" description="Helical" evidence="2">
    <location>
        <begin position="30"/>
        <end position="52"/>
    </location>
</feature>
<keyword evidence="2" id="KW-0812">Transmembrane</keyword>
<reference evidence="3" key="1">
    <citation type="submission" date="2021-05" db="EMBL/GenBank/DDBJ databases">
        <authorList>
            <person name="Pietrasiak N."/>
            <person name="Ward R."/>
            <person name="Stajich J.E."/>
            <person name="Kurbessoian T."/>
        </authorList>
    </citation>
    <scope>NUCLEOTIDE SEQUENCE</scope>
    <source>
        <strain evidence="3">UHER 2000/2452</strain>
    </source>
</reference>
<evidence type="ECO:0000313" key="3">
    <source>
        <dbReference type="EMBL" id="MBW4661675.1"/>
    </source>
</evidence>
<accession>A0A951QFE0</accession>
<evidence type="ECO:0000313" key="4">
    <source>
        <dbReference type="Proteomes" id="UP000757435"/>
    </source>
</evidence>
<evidence type="ECO:0000256" key="2">
    <source>
        <dbReference type="SAM" id="Phobius"/>
    </source>
</evidence>